<dbReference type="PANTHER" id="PTHR11003">
    <property type="entry name" value="POTASSIUM CHANNEL, SUBFAMILY K"/>
    <property type="match status" value="1"/>
</dbReference>
<keyword evidence="7" id="KW-0407">Ion channel</keyword>
<feature type="transmembrane region" description="Helical" evidence="8">
    <location>
        <begin position="7"/>
        <end position="27"/>
    </location>
</feature>
<evidence type="ECO:0000259" key="9">
    <source>
        <dbReference type="Pfam" id="PF07885"/>
    </source>
</evidence>
<evidence type="ECO:0000256" key="1">
    <source>
        <dbReference type="ARBA" id="ARBA00004141"/>
    </source>
</evidence>
<dbReference type="GO" id="GO:0022841">
    <property type="term" value="F:potassium ion leak channel activity"/>
    <property type="evidence" value="ECO:0007669"/>
    <property type="project" value="TreeGrafter"/>
</dbReference>
<keyword evidence="6 8" id="KW-0472">Membrane</keyword>
<dbReference type="InterPro" id="IPR003280">
    <property type="entry name" value="2pore_dom_K_chnl"/>
</dbReference>
<proteinExistence type="predicted"/>
<evidence type="ECO:0000256" key="2">
    <source>
        <dbReference type="ARBA" id="ARBA00022448"/>
    </source>
</evidence>
<dbReference type="GO" id="GO:0015271">
    <property type="term" value="F:outward rectifier potassium channel activity"/>
    <property type="evidence" value="ECO:0007669"/>
    <property type="project" value="TreeGrafter"/>
</dbReference>
<feature type="transmembrane region" description="Helical" evidence="8">
    <location>
        <begin position="33"/>
        <end position="53"/>
    </location>
</feature>
<protein>
    <submittedName>
        <fullName evidence="11">Potassium channel domain-containing protein</fullName>
    </submittedName>
</protein>
<dbReference type="Gene3D" id="1.10.287.70">
    <property type="match status" value="1"/>
</dbReference>
<evidence type="ECO:0000256" key="3">
    <source>
        <dbReference type="ARBA" id="ARBA00022692"/>
    </source>
</evidence>
<name>A0A914RR03_PAREQ</name>
<organism evidence="10 11">
    <name type="scientific">Parascaris equorum</name>
    <name type="common">Equine roundworm</name>
    <dbReference type="NCBI Taxonomy" id="6256"/>
    <lineage>
        <taxon>Eukaryota</taxon>
        <taxon>Metazoa</taxon>
        <taxon>Ecdysozoa</taxon>
        <taxon>Nematoda</taxon>
        <taxon>Chromadorea</taxon>
        <taxon>Rhabditida</taxon>
        <taxon>Spirurina</taxon>
        <taxon>Ascaridomorpha</taxon>
        <taxon>Ascaridoidea</taxon>
        <taxon>Ascarididae</taxon>
        <taxon>Parascaris</taxon>
    </lineage>
</organism>
<keyword evidence="5" id="KW-0406">Ion transport</keyword>
<keyword evidence="2" id="KW-0813">Transport</keyword>
<dbReference type="AlphaFoldDB" id="A0A914RR03"/>
<evidence type="ECO:0000256" key="6">
    <source>
        <dbReference type="ARBA" id="ARBA00023136"/>
    </source>
</evidence>
<keyword evidence="3 8" id="KW-0812">Transmembrane</keyword>
<comment type="subcellular location">
    <subcellularLocation>
        <location evidence="1">Membrane</location>
        <topology evidence="1">Multi-pass membrane protein</topology>
    </subcellularLocation>
</comment>
<dbReference type="Pfam" id="PF07885">
    <property type="entry name" value="Ion_trans_2"/>
    <property type="match status" value="1"/>
</dbReference>
<evidence type="ECO:0000256" key="5">
    <source>
        <dbReference type="ARBA" id="ARBA00023065"/>
    </source>
</evidence>
<dbReference type="InterPro" id="IPR013099">
    <property type="entry name" value="K_chnl_dom"/>
</dbReference>
<dbReference type="Proteomes" id="UP000887564">
    <property type="component" value="Unplaced"/>
</dbReference>
<keyword evidence="4 8" id="KW-1133">Transmembrane helix</keyword>
<dbReference type="WBParaSite" id="PEQ_0000893001-mRNA-1">
    <property type="protein sequence ID" value="PEQ_0000893001-mRNA-1"/>
    <property type="gene ID" value="PEQ_0000893001"/>
</dbReference>
<evidence type="ECO:0000256" key="4">
    <source>
        <dbReference type="ARBA" id="ARBA00022989"/>
    </source>
</evidence>
<dbReference type="GO" id="GO:0005886">
    <property type="term" value="C:plasma membrane"/>
    <property type="evidence" value="ECO:0007669"/>
    <property type="project" value="TreeGrafter"/>
</dbReference>
<dbReference type="SUPFAM" id="SSF81324">
    <property type="entry name" value="Voltage-gated potassium channels"/>
    <property type="match status" value="1"/>
</dbReference>
<evidence type="ECO:0000313" key="11">
    <source>
        <dbReference type="WBParaSite" id="PEQ_0000893001-mRNA-1"/>
    </source>
</evidence>
<dbReference type="GO" id="GO:0030322">
    <property type="term" value="P:stabilization of membrane potential"/>
    <property type="evidence" value="ECO:0007669"/>
    <property type="project" value="TreeGrafter"/>
</dbReference>
<evidence type="ECO:0000256" key="7">
    <source>
        <dbReference type="ARBA" id="ARBA00023303"/>
    </source>
</evidence>
<reference evidence="11" key="1">
    <citation type="submission" date="2022-11" db="UniProtKB">
        <authorList>
            <consortium name="WormBaseParasite"/>
        </authorList>
    </citation>
    <scope>IDENTIFICATION</scope>
</reference>
<evidence type="ECO:0000256" key="8">
    <source>
        <dbReference type="SAM" id="Phobius"/>
    </source>
</evidence>
<dbReference type="PANTHER" id="PTHR11003:SF334">
    <property type="entry name" value="FI03418P"/>
    <property type="match status" value="1"/>
</dbReference>
<evidence type="ECO:0000313" key="10">
    <source>
        <dbReference type="Proteomes" id="UP000887564"/>
    </source>
</evidence>
<keyword evidence="10" id="KW-1185">Reference proteome</keyword>
<feature type="domain" description="Potassium channel" evidence="9">
    <location>
        <begin position="13"/>
        <end position="60"/>
    </location>
</feature>
<accession>A0A914RR03</accession>
<sequence>SSGKESDYYFIAIFAINNFSYVGYGFVTPTTETGRLLIIIYGLIGAPLILVTLTDVGKFISFYSTKFLPSSDVLELITNTVGIKNLFNAKF</sequence>